<organism evidence="1 2">
    <name type="scientific">Brachionus plicatilis</name>
    <name type="common">Marine rotifer</name>
    <name type="synonym">Brachionus muelleri</name>
    <dbReference type="NCBI Taxonomy" id="10195"/>
    <lineage>
        <taxon>Eukaryota</taxon>
        <taxon>Metazoa</taxon>
        <taxon>Spiralia</taxon>
        <taxon>Gnathifera</taxon>
        <taxon>Rotifera</taxon>
        <taxon>Eurotatoria</taxon>
        <taxon>Monogononta</taxon>
        <taxon>Pseudotrocha</taxon>
        <taxon>Ploima</taxon>
        <taxon>Brachionidae</taxon>
        <taxon>Brachionus</taxon>
    </lineage>
</organism>
<dbReference type="EMBL" id="REGN01007525">
    <property type="protein sequence ID" value="RNA06007.1"/>
    <property type="molecule type" value="Genomic_DNA"/>
</dbReference>
<gene>
    <name evidence="1" type="ORF">BpHYR1_053726</name>
</gene>
<sequence>MICCALQSSRRIFEGRSEAEAVKNQPLFILINIIFAIIFNTDCENLSFLYKKKIIQNIENLQKKIFHDEINVEMNRTNSSGTQGKIWRQSFHAPYLKTSKVESNQNGLVTLTKSVGREVVT</sequence>
<proteinExistence type="predicted"/>
<reference evidence="1 2" key="1">
    <citation type="journal article" date="2018" name="Sci. Rep.">
        <title>Genomic signatures of local adaptation to the degree of environmental predictability in rotifers.</title>
        <authorList>
            <person name="Franch-Gras L."/>
            <person name="Hahn C."/>
            <person name="Garcia-Roger E.M."/>
            <person name="Carmona M.J."/>
            <person name="Serra M."/>
            <person name="Gomez A."/>
        </authorList>
    </citation>
    <scope>NUCLEOTIDE SEQUENCE [LARGE SCALE GENOMIC DNA]</scope>
    <source>
        <strain evidence="1">HYR1</strain>
    </source>
</reference>
<protein>
    <submittedName>
        <fullName evidence="1">Uncharacterized protein</fullName>
    </submittedName>
</protein>
<evidence type="ECO:0000313" key="1">
    <source>
        <dbReference type="EMBL" id="RNA06007.1"/>
    </source>
</evidence>
<evidence type="ECO:0000313" key="2">
    <source>
        <dbReference type="Proteomes" id="UP000276133"/>
    </source>
</evidence>
<dbReference type="AlphaFoldDB" id="A0A3M7Q3M3"/>
<keyword evidence="2" id="KW-1185">Reference proteome</keyword>
<comment type="caution">
    <text evidence="1">The sequence shown here is derived from an EMBL/GenBank/DDBJ whole genome shotgun (WGS) entry which is preliminary data.</text>
</comment>
<name>A0A3M7Q3M3_BRAPC</name>
<dbReference type="Proteomes" id="UP000276133">
    <property type="component" value="Unassembled WGS sequence"/>
</dbReference>
<accession>A0A3M7Q3M3</accession>